<keyword evidence="3" id="KW-0520">NAD</keyword>
<gene>
    <name evidence="8" type="ORF">SAMN04489868_1031</name>
</gene>
<dbReference type="InterPro" id="IPR036291">
    <property type="entry name" value="NAD(P)-bd_dom_sf"/>
</dbReference>
<evidence type="ECO:0000256" key="3">
    <source>
        <dbReference type="ARBA" id="ARBA00023027"/>
    </source>
</evidence>
<dbReference type="EMBL" id="FOQE01000003">
    <property type="protein sequence ID" value="SFH55877.1"/>
    <property type="molecule type" value="Genomic_DNA"/>
</dbReference>
<keyword evidence="9" id="KW-1185">Reference proteome</keyword>
<dbReference type="PANTHER" id="PTHR43333">
    <property type="entry name" value="2-HACID_DH_C DOMAIN-CONTAINING PROTEIN"/>
    <property type="match status" value="1"/>
</dbReference>
<dbReference type="AlphaFoldDB" id="A0A1I3B0N5"/>
<dbReference type="RefSeq" id="WP_342708078.1">
    <property type="nucleotide sequence ID" value="NZ_FOQE01000003.1"/>
</dbReference>
<dbReference type="SUPFAM" id="SSF52283">
    <property type="entry name" value="Formate/glycerate dehydrogenase catalytic domain-like"/>
    <property type="match status" value="1"/>
</dbReference>
<feature type="domain" description="D-isomer specific 2-hydroxyacid dehydrogenase NAD-binding" evidence="7">
    <location>
        <begin position="128"/>
        <end position="302"/>
    </location>
</feature>
<accession>A0A1I3B0N5</accession>
<dbReference type="Pfam" id="PF00389">
    <property type="entry name" value="2-Hacid_dh"/>
    <property type="match status" value="1"/>
</dbReference>
<dbReference type="Gene3D" id="3.40.50.720">
    <property type="entry name" value="NAD(P)-binding Rossmann-like Domain"/>
    <property type="match status" value="2"/>
</dbReference>
<evidence type="ECO:0000256" key="5">
    <source>
        <dbReference type="SAM" id="MobiDB-lite"/>
    </source>
</evidence>
<feature type="non-terminal residue" evidence="8">
    <location>
        <position position="1"/>
    </location>
</feature>
<evidence type="ECO:0000313" key="9">
    <source>
        <dbReference type="Proteomes" id="UP000198668"/>
    </source>
</evidence>
<keyword evidence="2 4" id="KW-0560">Oxidoreductase</keyword>
<dbReference type="Proteomes" id="UP000198668">
    <property type="component" value="Unassembled WGS sequence"/>
</dbReference>
<evidence type="ECO:0000256" key="4">
    <source>
        <dbReference type="RuleBase" id="RU003719"/>
    </source>
</evidence>
<evidence type="ECO:0000313" key="8">
    <source>
        <dbReference type="EMBL" id="SFH55877.1"/>
    </source>
</evidence>
<comment type="similarity">
    <text evidence="1 4">Belongs to the D-isomer specific 2-hydroxyacid dehydrogenase family.</text>
</comment>
<dbReference type="PANTHER" id="PTHR43333:SF1">
    <property type="entry name" value="D-ISOMER SPECIFIC 2-HYDROXYACID DEHYDROGENASE NAD-BINDING DOMAIN-CONTAINING PROTEIN"/>
    <property type="match status" value="1"/>
</dbReference>
<feature type="domain" description="D-isomer specific 2-hydroxyacid dehydrogenase catalytic" evidence="6">
    <location>
        <begin position="35"/>
        <end position="331"/>
    </location>
</feature>
<dbReference type="GO" id="GO:0051287">
    <property type="term" value="F:NAD binding"/>
    <property type="evidence" value="ECO:0007669"/>
    <property type="project" value="InterPro"/>
</dbReference>
<feature type="region of interest" description="Disordered" evidence="5">
    <location>
        <begin position="1"/>
        <end position="22"/>
    </location>
</feature>
<reference evidence="8 9" key="1">
    <citation type="submission" date="2016-10" db="EMBL/GenBank/DDBJ databases">
        <authorList>
            <person name="de Groot N.N."/>
        </authorList>
    </citation>
    <scope>NUCLEOTIDE SEQUENCE [LARGE SCALE GENOMIC DNA]</scope>
    <source>
        <strain evidence="8 9">DSM 27630</strain>
    </source>
</reference>
<sequence>KMKKQHKIKKPKRCNRSDFFDPPTLLVKEPKEMKPQQLEELEKMASDYEVIKGWDNESDFPTEKIDILYGWDKEKGQTLLEDEKSQLKWIQMPSAGVDYMNLDLLAEKDIRLTTASGIHSVPISESVLGMLLAYVRGIQQSIRQQTEKQWEEPTGMEELNNKTIMIVGTGHIGKEVGRLAKAFNMKTIGINRSGRNVETMDEIYQQKDLIDHVDEADVLVNILPLTDETKHFFDQKIFSKMKEGSLFINVGRGPSVKTEDLIAALQNGPVAFAGLDVFDEEPLPKESPLWEMENVLITPHISGIAEHYKTRLFTIFKENLQAYLEGEALPRNLVDYNKSY</sequence>
<dbReference type="FunFam" id="3.40.50.720:FF:000363">
    <property type="entry name" value="D-isomer specific 2-hydroxyacid dehydrogenase"/>
    <property type="match status" value="1"/>
</dbReference>
<evidence type="ECO:0000256" key="1">
    <source>
        <dbReference type="ARBA" id="ARBA00005854"/>
    </source>
</evidence>
<dbReference type="GO" id="GO:0016616">
    <property type="term" value="F:oxidoreductase activity, acting on the CH-OH group of donors, NAD or NADP as acceptor"/>
    <property type="evidence" value="ECO:0007669"/>
    <property type="project" value="InterPro"/>
</dbReference>
<evidence type="ECO:0000256" key="2">
    <source>
        <dbReference type="ARBA" id="ARBA00023002"/>
    </source>
</evidence>
<dbReference type="InterPro" id="IPR006139">
    <property type="entry name" value="D-isomer_2_OHA_DH_cat_dom"/>
</dbReference>
<dbReference type="Pfam" id="PF02826">
    <property type="entry name" value="2-Hacid_dh_C"/>
    <property type="match status" value="1"/>
</dbReference>
<protein>
    <submittedName>
        <fullName evidence="8">Phosphoglycerate dehydrogenase</fullName>
    </submittedName>
</protein>
<dbReference type="SUPFAM" id="SSF51735">
    <property type="entry name" value="NAD(P)-binding Rossmann-fold domains"/>
    <property type="match status" value="1"/>
</dbReference>
<evidence type="ECO:0000259" key="6">
    <source>
        <dbReference type="Pfam" id="PF00389"/>
    </source>
</evidence>
<evidence type="ECO:0000259" key="7">
    <source>
        <dbReference type="Pfam" id="PF02826"/>
    </source>
</evidence>
<name>A0A1I3B0N5_9LACT</name>
<feature type="compositionally biased region" description="Basic residues" evidence="5">
    <location>
        <begin position="1"/>
        <end position="14"/>
    </location>
</feature>
<dbReference type="InterPro" id="IPR006140">
    <property type="entry name" value="D-isomer_DH_NAD-bd"/>
</dbReference>
<organism evidence="8 9">
    <name type="scientific">Pisciglobus halotolerans</name>
    <dbReference type="NCBI Taxonomy" id="745365"/>
    <lineage>
        <taxon>Bacteria</taxon>
        <taxon>Bacillati</taxon>
        <taxon>Bacillota</taxon>
        <taxon>Bacilli</taxon>
        <taxon>Lactobacillales</taxon>
        <taxon>Carnobacteriaceae</taxon>
    </lineage>
</organism>
<proteinExistence type="inferred from homology"/>
<dbReference type="CDD" id="cd12155">
    <property type="entry name" value="PGDH_1"/>
    <property type="match status" value="1"/>
</dbReference>